<reference evidence="2" key="1">
    <citation type="submission" date="2019-11" db="EMBL/GenBank/DDBJ databases">
        <title>Microbial mats filling the niche in hypersaline microbial mats.</title>
        <authorList>
            <person name="Wong H.L."/>
            <person name="Macleod F.I."/>
            <person name="White R.A. III"/>
            <person name="Burns B.P."/>
        </authorList>
    </citation>
    <scope>NUCLEOTIDE SEQUENCE</scope>
    <source>
        <strain evidence="2">Bin_327</strain>
    </source>
</reference>
<dbReference type="InterPro" id="IPR051932">
    <property type="entry name" value="Bact_StressResp_Reg"/>
</dbReference>
<dbReference type="InterPro" id="IPR002645">
    <property type="entry name" value="STAS_dom"/>
</dbReference>
<comment type="caution">
    <text evidence="2">The sequence shown here is derived from an EMBL/GenBank/DDBJ whole genome shotgun (WGS) entry which is preliminary data.</text>
</comment>
<gene>
    <name evidence="2" type="ORF">GF359_05440</name>
</gene>
<proteinExistence type="predicted"/>
<dbReference type="SUPFAM" id="SSF52091">
    <property type="entry name" value="SpoIIaa-like"/>
    <property type="match status" value="1"/>
</dbReference>
<dbReference type="PANTHER" id="PTHR33745:SF1">
    <property type="entry name" value="RSBT ANTAGONIST PROTEIN RSBS"/>
    <property type="match status" value="1"/>
</dbReference>
<dbReference type="PROSITE" id="PS50801">
    <property type="entry name" value="STAS"/>
    <property type="match status" value="1"/>
</dbReference>
<accession>A0A9D5KAI4</accession>
<protein>
    <submittedName>
        <fullName evidence="2">STAS domain-containing protein</fullName>
    </submittedName>
</protein>
<name>A0A9D5KAI4_UNCW3</name>
<dbReference type="CDD" id="cd07041">
    <property type="entry name" value="STAS_RsbR_RsbS_like"/>
    <property type="match status" value="1"/>
</dbReference>
<organism evidence="2 3">
    <name type="scientific">candidate division WOR-3 bacterium</name>
    <dbReference type="NCBI Taxonomy" id="2052148"/>
    <lineage>
        <taxon>Bacteria</taxon>
        <taxon>Bacteria division WOR-3</taxon>
    </lineage>
</organism>
<dbReference type="AlphaFoldDB" id="A0A9D5KAI4"/>
<dbReference type="Pfam" id="PF01740">
    <property type="entry name" value="STAS"/>
    <property type="match status" value="1"/>
</dbReference>
<evidence type="ECO:0000313" key="2">
    <source>
        <dbReference type="EMBL" id="MBD3364639.1"/>
    </source>
</evidence>
<evidence type="ECO:0000259" key="1">
    <source>
        <dbReference type="PROSITE" id="PS50801"/>
    </source>
</evidence>
<sequence length="145" mass="15758">MAQTSAIPILKLREFLIVSIQVDLHDKMAEQLQHDILKRISETSAKGVLVDISALETVDSFIGRTLAETARMAGILDAELVIVGMPPSVASTFVELGLSMGGVRTAINLDEGYDMLEAYIEGQISHKKISQTEGEEEVGDEADRD</sequence>
<feature type="domain" description="STAS" evidence="1">
    <location>
        <begin position="5"/>
        <end position="116"/>
    </location>
</feature>
<dbReference type="EMBL" id="WJKJ01000173">
    <property type="protein sequence ID" value="MBD3364639.1"/>
    <property type="molecule type" value="Genomic_DNA"/>
</dbReference>
<dbReference type="PANTHER" id="PTHR33745">
    <property type="entry name" value="RSBT ANTAGONIST PROTEIN RSBS-RELATED"/>
    <property type="match status" value="1"/>
</dbReference>
<dbReference type="Gene3D" id="3.30.750.24">
    <property type="entry name" value="STAS domain"/>
    <property type="match status" value="1"/>
</dbReference>
<evidence type="ECO:0000313" key="3">
    <source>
        <dbReference type="Proteomes" id="UP000630660"/>
    </source>
</evidence>
<dbReference type="InterPro" id="IPR036513">
    <property type="entry name" value="STAS_dom_sf"/>
</dbReference>
<dbReference type="Proteomes" id="UP000630660">
    <property type="component" value="Unassembled WGS sequence"/>
</dbReference>